<gene>
    <name evidence="1" type="ORF">CRV2_00016691</name>
</gene>
<reference evidence="1" key="1">
    <citation type="submission" date="2020-04" db="EMBL/GenBank/DDBJ databases">
        <authorList>
            <person name="Broberg M."/>
        </authorList>
    </citation>
    <scope>NUCLEOTIDE SEQUENCE</scope>
</reference>
<organism evidence="1 2">
    <name type="scientific">Clonostachys rosea f. rosea IK726</name>
    <dbReference type="NCBI Taxonomy" id="1349383"/>
    <lineage>
        <taxon>Eukaryota</taxon>
        <taxon>Fungi</taxon>
        <taxon>Dikarya</taxon>
        <taxon>Ascomycota</taxon>
        <taxon>Pezizomycotina</taxon>
        <taxon>Sordariomycetes</taxon>
        <taxon>Hypocreomycetidae</taxon>
        <taxon>Hypocreales</taxon>
        <taxon>Bionectriaceae</taxon>
        <taxon>Clonostachys</taxon>
    </lineage>
</organism>
<accession>A0ACA9ULM8</accession>
<evidence type="ECO:0000313" key="2">
    <source>
        <dbReference type="Proteomes" id="UP000836387"/>
    </source>
</evidence>
<reference evidence="1" key="2">
    <citation type="submission" date="2021-10" db="EMBL/GenBank/DDBJ databases">
        <authorList>
            <person name="Piombo E."/>
        </authorList>
    </citation>
    <scope>NUCLEOTIDE SEQUENCE</scope>
</reference>
<comment type="caution">
    <text evidence="1">The sequence shown here is derived from an EMBL/GenBank/DDBJ whole genome shotgun (WGS) entry which is preliminary data.</text>
</comment>
<dbReference type="Proteomes" id="UP000836387">
    <property type="component" value="Unassembled WGS sequence"/>
</dbReference>
<sequence>MSATTSFQVTFGLQGVPVSDKFVDRPTDRAALEQCLLPQQPPTERRKVCVLHGLGGIGKTQLATDFARRYKATFSAIFWLDGRSEDQLKQSFARCLGRIPELGTASHNDLNLNSKEGLDVAVMKVIEWLARPSNTQWLLIFDNVDQDQQQGGATGTYDIRQYFPGDQGSILITTRLLRLQQLGSSKHLTNVDPGQSRAILQTWYGKELTWRPDYDTLLELLQGLPLALAQAASYLRETGMDVATYIQIYNQQWQKLMGPDNPLTDYDQGSIATTWAVSLDAIERKSTDATNVLRLWACLDNKQFWHGLLEVAKSAGFEEQWPPWLFRMANDVTCFADAMGLLLRYSMIQAQAEPSGSYAMHPVVHRWVLHLDSNEKNRDFARLALVLLGRLVPGRETKEYWILQQRILPHAEQCSRWIRDDFLNETATSDKAVIDSVHCLGILYGDQGKFSEAEAMYDRALEGYEKALGRNHTSTLNTVNNLGVAYRNQGKFSEAEAMYNRALEGREKALGRDHASTLDTVHNLGILYGDQGKLSEAEAMYNRALEGREKAFGRDHILTLDTVHNLGILYGDQGKFSEAEAMYDRALEGYEKALGRNHTSTLNTVNNLGVAYRKQGKFSEAEAMYNRALEGREKALGRDHASTLDTVNNLGVVYWSQDKFSEAEAMYNRALEGREKALGRDHISTLETVNNLGIVYWSQDKFSEAEAMYNRALEGREKALGRDHASTLDTVHNLGILYGDQGKLSEAEAMYNRALEGREKALGRDHISTLETVNNLGIVYWSQDKFSEAEAMFDRALEGYEKALGRSHILTLDTVHNLGVVYWKQSKLSEAEAMYNRALECKEKALGRVLYKGQGKLNEAEAMYNRALEGREKALGCDHTSTLDTVHNLGVLYKDQGKFEETKTMFNRALEGFKSALGQSHQKTQTATRDLQLLHSSQGEGHQTMILWDVSQKACGQISQTRKW</sequence>
<name>A0ACA9ULM8_BIOOC</name>
<evidence type="ECO:0000313" key="1">
    <source>
        <dbReference type="EMBL" id="CAG9954327.1"/>
    </source>
</evidence>
<protein>
    <submittedName>
        <fullName evidence="1">Uncharacterized protein</fullName>
    </submittedName>
</protein>
<proteinExistence type="predicted"/>
<dbReference type="EMBL" id="CADEHS020000569">
    <property type="protein sequence ID" value="CAG9954327.1"/>
    <property type="molecule type" value="Genomic_DNA"/>
</dbReference>
<keyword evidence="2" id="KW-1185">Reference proteome</keyword>